<dbReference type="InterPro" id="IPR006140">
    <property type="entry name" value="D-isomer_DH_NAD-bd"/>
</dbReference>
<dbReference type="GO" id="GO:0004617">
    <property type="term" value="F:phosphoglycerate dehydrogenase activity"/>
    <property type="evidence" value="ECO:0007669"/>
    <property type="project" value="UniProtKB-ARBA"/>
</dbReference>
<reference evidence="9" key="1">
    <citation type="submission" date="2016-10" db="EMBL/GenBank/DDBJ databases">
        <authorList>
            <person name="Varghese N."/>
            <person name="Submissions S."/>
        </authorList>
    </citation>
    <scope>NUCLEOTIDE SEQUENCE [LARGE SCALE GENOMIC DNA]</scope>
    <source>
        <strain evidence="9">Gh-67</strain>
    </source>
</reference>
<dbReference type="Proteomes" id="UP000199705">
    <property type="component" value="Unassembled WGS sequence"/>
</dbReference>
<dbReference type="RefSeq" id="WP_091166630.1">
    <property type="nucleotide sequence ID" value="NZ_FNCG01000004.1"/>
</dbReference>
<evidence type="ECO:0000259" key="7">
    <source>
        <dbReference type="Pfam" id="PF02826"/>
    </source>
</evidence>
<protein>
    <submittedName>
        <fullName evidence="8">D-3-phosphoglycerate dehydrogenase</fullName>
    </submittedName>
</protein>
<evidence type="ECO:0000259" key="6">
    <source>
        <dbReference type="Pfam" id="PF00389"/>
    </source>
</evidence>
<dbReference type="PANTHER" id="PTHR42789:SF1">
    <property type="entry name" value="D-ISOMER SPECIFIC 2-HYDROXYACID DEHYDROGENASE FAMILY PROTEIN (AFU_ORTHOLOGUE AFUA_6G10090)"/>
    <property type="match status" value="1"/>
</dbReference>
<dbReference type="InterPro" id="IPR029752">
    <property type="entry name" value="D-isomer_DH_CS1"/>
</dbReference>
<feature type="domain" description="D-isomer specific 2-hydroxyacid dehydrogenase catalytic" evidence="6">
    <location>
        <begin position="22"/>
        <end position="306"/>
    </location>
</feature>
<evidence type="ECO:0000256" key="1">
    <source>
        <dbReference type="ARBA" id="ARBA00005854"/>
    </source>
</evidence>
<evidence type="ECO:0000256" key="5">
    <source>
        <dbReference type="RuleBase" id="RU003719"/>
    </source>
</evidence>
<dbReference type="CDD" id="cd12172">
    <property type="entry name" value="PGDH_like_2"/>
    <property type="match status" value="1"/>
</dbReference>
<dbReference type="PROSITE" id="PS00671">
    <property type="entry name" value="D_2_HYDROXYACID_DH_3"/>
    <property type="match status" value="1"/>
</dbReference>
<keyword evidence="9" id="KW-1185">Reference proteome</keyword>
<organism evidence="8 9">
    <name type="scientific">Mucilaginibacter gossypii</name>
    <dbReference type="NCBI Taxonomy" id="551996"/>
    <lineage>
        <taxon>Bacteria</taxon>
        <taxon>Pseudomonadati</taxon>
        <taxon>Bacteroidota</taxon>
        <taxon>Sphingobacteriia</taxon>
        <taxon>Sphingobacteriales</taxon>
        <taxon>Sphingobacteriaceae</taxon>
        <taxon>Mucilaginibacter</taxon>
    </lineage>
</organism>
<sequence length="306" mass="32765">MSKILTSPSSFGQVGKEPVDLLVESGYEVIDNPYGRKLTEDEVIELAKDCVGIVAGVEPLTERVMDALPNLKCISRVGIGMDSVDLKHAAKKGIIVKNTPDGPTRAVAELTLAMTLTLLRKIPQAHYDMKNGQWKKQIGNLVLNKIVGVVGLGRIGKLVAQLFRGIGNPVIGYDPYADQAWASSNNVELVDMETLLTKADIVTIHVPGNEDGSAVIGENEISKMKDGSFLINISRGGIVDEAALYNALAGKKLTGAAVDVFSEEPYSGALCTLDNIVLTPHLGSYAEEGKLLMEIEAVKNLINALK</sequence>
<dbReference type="AlphaFoldDB" id="A0A1G7WEI2"/>
<evidence type="ECO:0000313" key="8">
    <source>
        <dbReference type="EMBL" id="SDG70391.1"/>
    </source>
</evidence>
<evidence type="ECO:0000256" key="4">
    <source>
        <dbReference type="ARBA" id="ARBA00023027"/>
    </source>
</evidence>
<evidence type="ECO:0000313" key="9">
    <source>
        <dbReference type="Proteomes" id="UP000199705"/>
    </source>
</evidence>
<dbReference type="STRING" id="551996.SAMN05192573_104395"/>
<accession>A0A1G7WEI2</accession>
<dbReference type="GO" id="GO:0047545">
    <property type="term" value="F:(S)-2-hydroxyglutarate dehydrogenase activity"/>
    <property type="evidence" value="ECO:0007669"/>
    <property type="project" value="UniProtKB-ARBA"/>
</dbReference>
<dbReference type="EMBL" id="FNCG01000004">
    <property type="protein sequence ID" value="SDG70391.1"/>
    <property type="molecule type" value="Genomic_DNA"/>
</dbReference>
<dbReference type="PROSITE" id="PS00065">
    <property type="entry name" value="D_2_HYDROXYACID_DH_1"/>
    <property type="match status" value="1"/>
</dbReference>
<dbReference type="GO" id="GO:0006564">
    <property type="term" value="P:L-serine biosynthetic process"/>
    <property type="evidence" value="ECO:0007669"/>
    <property type="project" value="UniProtKB-ARBA"/>
</dbReference>
<dbReference type="SUPFAM" id="SSF52283">
    <property type="entry name" value="Formate/glycerate dehydrogenase catalytic domain-like"/>
    <property type="match status" value="1"/>
</dbReference>
<dbReference type="InterPro" id="IPR036291">
    <property type="entry name" value="NAD(P)-bd_dom_sf"/>
</dbReference>
<keyword evidence="3 5" id="KW-0560">Oxidoreductase</keyword>
<dbReference type="GO" id="GO:0051287">
    <property type="term" value="F:NAD binding"/>
    <property type="evidence" value="ECO:0007669"/>
    <property type="project" value="InterPro"/>
</dbReference>
<dbReference type="Pfam" id="PF02826">
    <property type="entry name" value="2-Hacid_dh_C"/>
    <property type="match status" value="1"/>
</dbReference>
<name>A0A1G7WEI2_9SPHI</name>
<evidence type="ECO:0000256" key="2">
    <source>
        <dbReference type="ARBA" id="ARBA00022605"/>
    </source>
</evidence>
<keyword evidence="2" id="KW-0028">Amino-acid biosynthesis</keyword>
<dbReference type="InterPro" id="IPR029753">
    <property type="entry name" value="D-isomer_DH_CS"/>
</dbReference>
<gene>
    <name evidence="8" type="ORF">SAMN05192573_104395</name>
</gene>
<dbReference type="PANTHER" id="PTHR42789">
    <property type="entry name" value="D-ISOMER SPECIFIC 2-HYDROXYACID DEHYDROGENASE FAMILY PROTEIN (AFU_ORTHOLOGUE AFUA_6G10090)"/>
    <property type="match status" value="1"/>
</dbReference>
<feature type="domain" description="D-isomer specific 2-hydroxyacid dehydrogenase NAD-binding" evidence="7">
    <location>
        <begin position="112"/>
        <end position="283"/>
    </location>
</feature>
<evidence type="ECO:0000256" key="3">
    <source>
        <dbReference type="ARBA" id="ARBA00023002"/>
    </source>
</evidence>
<comment type="similarity">
    <text evidence="1 5">Belongs to the D-isomer specific 2-hydroxyacid dehydrogenase family.</text>
</comment>
<dbReference type="Gene3D" id="3.40.50.720">
    <property type="entry name" value="NAD(P)-binding Rossmann-like Domain"/>
    <property type="match status" value="2"/>
</dbReference>
<dbReference type="InterPro" id="IPR006139">
    <property type="entry name" value="D-isomer_2_OHA_DH_cat_dom"/>
</dbReference>
<dbReference type="FunFam" id="3.40.50.720:FF:000041">
    <property type="entry name" value="D-3-phosphoglycerate dehydrogenase"/>
    <property type="match status" value="1"/>
</dbReference>
<proteinExistence type="inferred from homology"/>
<dbReference type="InterPro" id="IPR050857">
    <property type="entry name" value="D-2-hydroxyacid_DH"/>
</dbReference>
<dbReference type="SUPFAM" id="SSF51735">
    <property type="entry name" value="NAD(P)-binding Rossmann-fold domains"/>
    <property type="match status" value="1"/>
</dbReference>
<dbReference type="Pfam" id="PF00389">
    <property type="entry name" value="2-Hacid_dh"/>
    <property type="match status" value="1"/>
</dbReference>
<keyword evidence="4" id="KW-0520">NAD</keyword>